<reference evidence="5 6" key="1">
    <citation type="submission" date="2018-04" db="EMBL/GenBank/DDBJ databases">
        <title>Genomic Encyclopedia of Type Strains, Phase IV (KMG-IV): sequencing the most valuable type-strain genomes for metagenomic binning, comparative biology and taxonomic classification.</title>
        <authorList>
            <person name="Goeker M."/>
        </authorList>
    </citation>
    <scope>NUCLEOTIDE SEQUENCE [LARGE SCALE GENOMIC DNA]</scope>
    <source>
        <strain evidence="5 6">DSM 20705</strain>
    </source>
</reference>
<evidence type="ECO:0000259" key="4">
    <source>
        <dbReference type="Pfam" id="PF00496"/>
    </source>
</evidence>
<dbReference type="Pfam" id="PF00496">
    <property type="entry name" value="SBP_bac_5"/>
    <property type="match status" value="1"/>
</dbReference>
<dbReference type="Gene3D" id="3.10.105.10">
    <property type="entry name" value="Dipeptide-binding Protein, Domain 3"/>
    <property type="match status" value="1"/>
</dbReference>
<dbReference type="SUPFAM" id="SSF53850">
    <property type="entry name" value="Periplasmic binding protein-like II"/>
    <property type="match status" value="1"/>
</dbReference>
<evidence type="ECO:0000313" key="6">
    <source>
        <dbReference type="Proteomes" id="UP000245793"/>
    </source>
</evidence>
<accession>A0A2U1DM56</accession>
<dbReference type="PROSITE" id="PS51257">
    <property type="entry name" value="PROKAR_LIPOPROTEIN"/>
    <property type="match status" value="1"/>
</dbReference>
<comment type="caution">
    <text evidence="5">The sequence shown here is derived from an EMBL/GenBank/DDBJ whole genome shotgun (WGS) entry which is preliminary data.</text>
</comment>
<dbReference type="Proteomes" id="UP000245793">
    <property type="component" value="Unassembled WGS sequence"/>
</dbReference>
<dbReference type="InterPro" id="IPR000914">
    <property type="entry name" value="SBP_5_dom"/>
</dbReference>
<keyword evidence="2" id="KW-0813">Transport</keyword>
<keyword evidence="3" id="KW-0732">Signal</keyword>
<dbReference type="RefSeq" id="WP_116480595.1">
    <property type="nucleotide sequence ID" value="NZ_QEKV01000015.1"/>
</dbReference>
<dbReference type="InterPro" id="IPR039424">
    <property type="entry name" value="SBP_5"/>
</dbReference>
<dbReference type="AlphaFoldDB" id="A0A2U1DM56"/>
<comment type="similarity">
    <text evidence="1">Belongs to the bacterial solute-binding protein 5 family.</text>
</comment>
<dbReference type="PANTHER" id="PTHR30290:SF9">
    <property type="entry name" value="OLIGOPEPTIDE-BINDING PROTEIN APPA"/>
    <property type="match status" value="1"/>
</dbReference>
<dbReference type="EMBL" id="QEKV01000015">
    <property type="protein sequence ID" value="PVY88770.1"/>
    <property type="molecule type" value="Genomic_DNA"/>
</dbReference>
<keyword evidence="6" id="KW-1185">Reference proteome</keyword>
<proteinExistence type="inferred from homology"/>
<dbReference type="Gene3D" id="3.90.76.10">
    <property type="entry name" value="Dipeptide-binding Protein, Domain 1"/>
    <property type="match status" value="1"/>
</dbReference>
<protein>
    <submittedName>
        <fullName evidence="5">ABC-type transport system substrate-binding protein</fullName>
    </submittedName>
</protein>
<evidence type="ECO:0000256" key="2">
    <source>
        <dbReference type="ARBA" id="ARBA00022448"/>
    </source>
</evidence>
<evidence type="ECO:0000313" key="5">
    <source>
        <dbReference type="EMBL" id="PVY88770.1"/>
    </source>
</evidence>
<name>A0A2U1DM56_9FIRM</name>
<organism evidence="5 6">
    <name type="scientific">Ezakiella coagulans</name>
    <dbReference type="NCBI Taxonomy" id="46507"/>
    <lineage>
        <taxon>Bacteria</taxon>
        <taxon>Bacillati</taxon>
        <taxon>Bacillota</taxon>
        <taxon>Tissierellia</taxon>
        <taxon>Ezakiella</taxon>
    </lineage>
</organism>
<dbReference type="GO" id="GO:0015833">
    <property type="term" value="P:peptide transport"/>
    <property type="evidence" value="ECO:0007669"/>
    <property type="project" value="TreeGrafter"/>
</dbReference>
<gene>
    <name evidence="5" type="ORF">C7381_11510</name>
</gene>
<dbReference type="PANTHER" id="PTHR30290">
    <property type="entry name" value="PERIPLASMIC BINDING COMPONENT OF ABC TRANSPORTER"/>
    <property type="match status" value="1"/>
</dbReference>
<dbReference type="Gene3D" id="3.40.190.10">
    <property type="entry name" value="Periplasmic binding protein-like II"/>
    <property type="match status" value="1"/>
</dbReference>
<evidence type="ECO:0000256" key="3">
    <source>
        <dbReference type="ARBA" id="ARBA00022729"/>
    </source>
</evidence>
<sequence>MQKLSKFLSILILVIFIIGCERKSDIIDDGIIKKNTVNVIDISEEIPVAKNILKVVENGIDGVFNPLYAISDADKTISFLQFLPIVFKNRDLTYTTNNSLSTDFKNINGNIRVRLRDIDWWDGSPVTSEDVLFSLKLLLDKNYTGVERSSLLFNIEGAWDFYKNKSNEISGFKILDEKSFLIHLLNPNVEMDSAFNFRPISKAYYGKGPISDIRKLDDKPMGNGAYALYNYEKLNFCSLRSKSNFYYNKPAIKNIFIREETLNDKKSELYSGEADIIDIYGNNDIRFDETIRDNYNMFTVYENNSTLLMNVPSGDLIDPIIRKFIFSAIDEEDFTTERYKLLKYDVGIVSLSNRFYSKIEMPYDKIEPNLNKVGNTLFINGKPFKITLLYSNVGLNDFIATRIENKLKSIGISVKKSIRTPEEIKKDISVMREEMANVIYISNFKNGDIPDYGLLYTGSEFMGAPQENRFKQYVESMEPMNVRKRIDKYRRFSEDLLENAWVRGIGSPIARTYIRANLRYVFNSENLSWYEGDVWNISIQ</sequence>
<dbReference type="GO" id="GO:1904680">
    <property type="term" value="F:peptide transmembrane transporter activity"/>
    <property type="evidence" value="ECO:0007669"/>
    <property type="project" value="TreeGrafter"/>
</dbReference>
<feature type="domain" description="Solute-binding protein family 5" evidence="4">
    <location>
        <begin position="111"/>
        <end position="420"/>
    </location>
</feature>
<evidence type="ECO:0000256" key="1">
    <source>
        <dbReference type="ARBA" id="ARBA00005695"/>
    </source>
</evidence>